<name>A0AAF5PPW7_WUCBA</name>
<feature type="compositionally biased region" description="Basic and acidic residues" evidence="1">
    <location>
        <begin position="522"/>
        <end position="545"/>
    </location>
</feature>
<organism evidence="2 3">
    <name type="scientific">Wuchereria bancrofti</name>
    <dbReference type="NCBI Taxonomy" id="6293"/>
    <lineage>
        <taxon>Eukaryota</taxon>
        <taxon>Metazoa</taxon>
        <taxon>Ecdysozoa</taxon>
        <taxon>Nematoda</taxon>
        <taxon>Chromadorea</taxon>
        <taxon>Rhabditida</taxon>
        <taxon>Spirurina</taxon>
        <taxon>Spiruromorpha</taxon>
        <taxon>Filarioidea</taxon>
        <taxon>Onchocercidae</taxon>
        <taxon>Wuchereria</taxon>
    </lineage>
</organism>
<feature type="region of interest" description="Disordered" evidence="1">
    <location>
        <begin position="435"/>
        <end position="455"/>
    </location>
</feature>
<reference evidence="3" key="3">
    <citation type="submission" date="2024-02" db="UniProtKB">
        <authorList>
            <consortium name="WormBaseParasite"/>
        </authorList>
    </citation>
    <scope>IDENTIFICATION</scope>
    <source>
        <strain evidence="3">pt0022</strain>
    </source>
</reference>
<dbReference type="Proteomes" id="UP000093561">
    <property type="component" value="Unassembled WGS sequence"/>
</dbReference>
<protein>
    <submittedName>
        <fullName evidence="3">C2H2-type domain-containing protein</fullName>
    </submittedName>
</protein>
<feature type="region of interest" description="Disordered" evidence="1">
    <location>
        <begin position="518"/>
        <end position="563"/>
    </location>
</feature>
<proteinExistence type="predicted"/>
<accession>A0AAF5PPW7</accession>
<feature type="compositionally biased region" description="Basic and acidic residues" evidence="1">
    <location>
        <begin position="443"/>
        <end position="455"/>
    </location>
</feature>
<reference evidence="2" key="2">
    <citation type="journal article" date="2016" name="Mol. Ecol.">
        <title>Population genomics of the filarial nematode parasite Wuchereria bancrofti from mosquitoes.</title>
        <authorList>
            <person name="Small S.T."/>
            <person name="Reimer L.J."/>
            <person name="Tisch D.J."/>
            <person name="King C.L."/>
            <person name="Christensen B.M."/>
            <person name="Siba P.M."/>
            <person name="Kazura J.W."/>
            <person name="Serre D."/>
            <person name="Zimmerman P.A."/>
        </authorList>
    </citation>
    <scope>NUCLEOTIDE SEQUENCE</scope>
    <source>
        <strain evidence="2">pt0022</strain>
    </source>
</reference>
<evidence type="ECO:0000256" key="1">
    <source>
        <dbReference type="SAM" id="MobiDB-lite"/>
    </source>
</evidence>
<evidence type="ECO:0000313" key="2">
    <source>
        <dbReference type="Proteomes" id="UP000093561"/>
    </source>
</evidence>
<dbReference type="AlphaFoldDB" id="A0AAF5PPW7"/>
<feature type="compositionally biased region" description="Basic and acidic residues" evidence="1">
    <location>
        <begin position="182"/>
        <end position="200"/>
    </location>
</feature>
<sequence length="563" mass="63020">MDCELWCLASVDSGECKEAFDTYDDFEEHFCRKHLDLALFACGAKGCTAQFGTILQIFRHLAICKRRGKKIKLLQYSDNALESLTALDRAKLLAMHCCVKRAKQANQLAEINGGITAEQTVESNVQCSFDGMDSSLDDDQIHISIIESPKIHVEDVELGPKERAVTPARQAAWRLKEQMLLEEQQKKNKPPEKVDGDTQKKQKKLPVKITDKTRISALINDDPKKAKCISSHLQMMESGVSRNPVLGTMNPNMCFESTKHIMCTERRPKLLLDKNQDPMSTIQKQPRVFESSLPAGPNNPSKIPDVSRLHPSFGANSSRPPDYSEFLRNPVINPPLHEIPLPLPPFLPLESSPVQPSDGRQSNVGNNHTFTKTALVSQPNSEINKFVQKKHGLQNEVETVEHTGQMDLNVLSLFSKRLKECKVLEHLKVSTTQTEQLQQAAGKHSERSETKSSVRLEGEEITVELTKFKNNTNLISLSSDKDCGGEKDEKYGETVPVLLNLFSNNGTAEPVLFDPRIMPKSHISDKSRNGRRNSEGKAVQEKRMEIYSGSNSCHESSGSEKKR</sequence>
<dbReference type="WBParaSite" id="mrna-Wban_03847">
    <property type="protein sequence ID" value="mrna-Wban_03847"/>
    <property type="gene ID" value="Wban_03847"/>
</dbReference>
<evidence type="ECO:0000313" key="3">
    <source>
        <dbReference type="WBParaSite" id="mrna-Wban_03847"/>
    </source>
</evidence>
<feature type="region of interest" description="Disordered" evidence="1">
    <location>
        <begin position="182"/>
        <end position="204"/>
    </location>
</feature>
<reference evidence="2" key="1">
    <citation type="submission" date="2015-03" db="EMBL/GenBank/DDBJ databases">
        <title>Wuchereria bancrofti Genome Sequencing Papua New Guinea Strain.</title>
        <authorList>
            <person name="Small S.T."/>
            <person name="Serre D."/>
            <person name="Zimmerman P.A."/>
        </authorList>
    </citation>
    <scope>NUCLEOTIDE SEQUENCE [LARGE SCALE GENOMIC DNA]</scope>
    <source>
        <strain evidence="2">pt0022</strain>
    </source>
</reference>